<dbReference type="Pfam" id="PF16925">
    <property type="entry name" value="TetR_C_13"/>
    <property type="match status" value="1"/>
</dbReference>
<dbReference type="InterPro" id="IPR001647">
    <property type="entry name" value="HTH_TetR"/>
</dbReference>
<dbReference type="AlphaFoldDB" id="A0A3S4XFA9"/>
<organism evidence="6 7">
    <name type="scientific">Serratia rubidaea</name>
    <name type="common">Serratia marinorubra</name>
    <dbReference type="NCBI Taxonomy" id="61652"/>
    <lineage>
        <taxon>Bacteria</taxon>
        <taxon>Pseudomonadati</taxon>
        <taxon>Pseudomonadota</taxon>
        <taxon>Gammaproteobacteria</taxon>
        <taxon>Enterobacterales</taxon>
        <taxon>Yersiniaceae</taxon>
        <taxon>Serratia</taxon>
    </lineage>
</organism>
<evidence type="ECO:0000256" key="1">
    <source>
        <dbReference type="ARBA" id="ARBA00023015"/>
    </source>
</evidence>
<dbReference type="GO" id="GO:0003677">
    <property type="term" value="F:DNA binding"/>
    <property type="evidence" value="ECO:0007669"/>
    <property type="project" value="UniProtKB-UniRule"/>
</dbReference>
<evidence type="ECO:0000313" key="6">
    <source>
        <dbReference type="EMBL" id="VEI65513.1"/>
    </source>
</evidence>
<accession>A0A3S4XFA9</accession>
<feature type="DNA-binding region" description="H-T-H motif" evidence="4">
    <location>
        <begin position="31"/>
        <end position="50"/>
    </location>
</feature>
<keyword evidence="3" id="KW-0804">Transcription</keyword>
<evidence type="ECO:0000256" key="3">
    <source>
        <dbReference type="ARBA" id="ARBA00023163"/>
    </source>
</evidence>
<dbReference type="InterPro" id="IPR023772">
    <property type="entry name" value="DNA-bd_HTH_TetR-type_CS"/>
</dbReference>
<dbReference type="EMBL" id="LR134493">
    <property type="protein sequence ID" value="VEI65513.1"/>
    <property type="molecule type" value="Genomic_DNA"/>
</dbReference>
<sequence length="201" mass="22446">MARGRPRTFDREAAVEQAMLIFWTKGFTNTSLSDLTAALKINPPSFYAAFGSKEALYRDVLERYHADVGEKLWGGLLCDGNARHAVETLLRNTARYLTRKTSPQGCLLSLAGMEGGLPDSLSDELRLRRHEMFVRLKNCLLLAQEKHEIAQSADCEAVARFYFTVQQGMVTRARDGETKAQLDTTAESAMLLWPALTASRT</sequence>
<evidence type="ECO:0000256" key="4">
    <source>
        <dbReference type="PROSITE-ProRule" id="PRU00335"/>
    </source>
</evidence>
<evidence type="ECO:0000256" key="2">
    <source>
        <dbReference type="ARBA" id="ARBA00023125"/>
    </source>
</evidence>
<dbReference type="InterPro" id="IPR036271">
    <property type="entry name" value="Tet_transcr_reg_TetR-rel_C_sf"/>
</dbReference>
<protein>
    <submittedName>
        <fullName evidence="6">Bacterial regulatory proteins, tetR family</fullName>
    </submittedName>
</protein>
<dbReference type="InterPro" id="IPR009057">
    <property type="entry name" value="Homeodomain-like_sf"/>
</dbReference>
<dbReference type="Pfam" id="PF00440">
    <property type="entry name" value="TetR_N"/>
    <property type="match status" value="1"/>
</dbReference>
<dbReference type="SUPFAM" id="SSF46689">
    <property type="entry name" value="Homeodomain-like"/>
    <property type="match status" value="1"/>
</dbReference>
<feature type="domain" description="HTH tetR-type" evidence="5">
    <location>
        <begin position="8"/>
        <end position="68"/>
    </location>
</feature>
<gene>
    <name evidence="6" type="ORF">NCTC10036_02327</name>
</gene>
<dbReference type="PROSITE" id="PS01081">
    <property type="entry name" value="HTH_TETR_1"/>
    <property type="match status" value="1"/>
</dbReference>
<dbReference type="Gene3D" id="1.10.357.10">
    <property type="entry name" value="Tetracycline Repressor, domain 2"/>
    <property type="match status" value="1"/>
</dbReference>
<dbReference type="Gene3D" id="1.10.10.60">
    <property type="entry name" value="Homeodomain-like"/>
    <property type="match status" value="1"/>
</dbReference>
<evidence type="ECO:0000259" key="5">
    <source>
        <dbReference type="PROSITE" id="PS50977"/>
    </source>
</evidence>
<dbReference type="PANTHER" id="PTHR47506:SF1">
    <property type="entry name" value="HTH-TYPE TRANSCRIPTIONAL REGULATOR YJDC"/>
    <property type="match status" value="1"/>
</dbReference>
<dbReference type="PROSITE" id="PS50977">
    <property type="entry name" value="HTH_TETR_2"/>
    <property type="match status" value="1"/>
</dbReference>
<name>A0A3S4XFA9_SERRU</name>
<dbReference type="PANTHER" id="PTHR47506">
    <property type="entry name" value="TRANSCRIPTIONAL REGULATORY PROTEIN"/>
    <property type="match status" value="1"/>
</dbReference>
<dbReference type="InterPro" id="IPR011075">
    <property type="entry name" value="TetR_C"/>
</dbReference>
<evidence type="ECO:0000313" key="7">
    <source>
        <dbReference type="Proteomes" id="UP000281904"/>
    </source>
</evidence>
<keyword evidence="2 4" id="KW-0238">DNA-binding</keyword>
<dbReference type="SUPFAM" id="SSF48498">
    <property type="entry name" value="Tetracyclin repressor-like, C-terminal domain"/>
    <property type="match status" value="1"/>
</dbReference>
<proteinExistence type="predicted"/>
<dbReference type="Proteomes" id="UP000281904">
    <property type="component" value="Chromosome"/>
</dbReference>
<keyword evidence="1" id="KW-0805">Transcription regulation</keyword>
<reference evidence="6 7" key="1">
    <citation type="submission" date="2018-12" db="EMBL/GenBank/DDBJ databases">
        <authorList>
            <consortium name="Pathogen Informatics"/>
        </authorList>
    </citation>
    <scope>NUCLEOTIDE SEQUENCE [LARGE SCALE GENOMIC DNA]</scope>
    <source>
        <strain evidence="6 7">NCTC10036</strain>
    </source>
</reference>